<dbReference type="InterPro" id="IPR011044">
    <property type="entry name" value="Quino_amine_DH_bsu"/>
</dbReference>
<feature type="transmembrane region" description="Helical" evidence="1">
    <location>
        <begin position="42"/>
        <end position="62"/>
    </location>
</feature>
<dbReference type="SUPFAM" id="SSF50969">
    <property type="entry name" value="YVTN repeat-like/Quinoprotein amine dehydrogenase"/>
    <property type="match status" value="1"/>
</dbReference>
<evidence type="ECO:0008006" key="3">
    <source>
        <dbReference type="Google" id="ProtNLM"/>
    </source>
</evidence>
<dbReference type="EMBL" id="CZKA01000014">
    <property type="protein sequence ID" value="CUR54731.1"/>
    <property type="molecule type" value="Genomic_DNA"/>
</dbReference>
<evidence type="ECO:0000256" key="1">
    <source>
        <dbReference type="SAM" id="Phobius"/>
    </source>
</evidence>
<dbReference type="AlphaFoldDB" id="A0A2P2BYB8"/>
<protein>
    <recommendedName>
        <fullName evidence="3">WD40 repeat domain-containing protein</fullName>
    </recommendedName>
</protein>
<keyword evidence="1" id="KW-1133">Transmembrane helix</keyword>
<dbReference type="Gene3D" id="2.130.10.10">
    <property type="entry name" value="YVTN repeat-like/Quinoprotein amine dehydrogenase"/>
    <property type="match status" value="1"/>
</dbReference>
<reference evidence="2" key="1">
    <citation type="submission" date="2015-08" db="EMBL/GenBank/DDBJ databases">
        <authorList>
            <person name="Babu N.S."/>
            <person name="Beckwith C.J."/>
            <person name="Beseler K.G."/>
            <person name="Brison A."/>
            <person name="Carone J.V."/>
            <person name="Caskin T.P."/>
            <person name="Diamond M."/>
            <person name="Durham M.E."/>
            <person name="Foxe J.M."/>
            <person name="Go M."/>
            <person name="Henderson B.A."/>
            <person name="Jones I.B."/>
            <person name="McGettigan J.A."/>
            <person name="Micheletti S.J."/>
            <person name="Nasrallah M.E."/>
            <person name="Ortiz D."/>
            <person name="Piller C.R."/>
            <person name="Privatt S.R."/>
            <person name="Schneider S.L."/>
            <person name="Sharp S."/>
            <person name="Smith T.C."/>
            <person name="Stanton J.D."/>
            <person name="Ullery H.E."/>
            <person name="Wilson R.J."/>
            <person name="Serrano M.G."/>
            <person name="Buck G."/>
            <person name="Lee V."/>
            <person name="Wang Y."/>
            <person name="Carvalho R."/>
            <person name="Voegtly L."/>
            <person name="Shi R."/>
            <person name="Duckworth R."/>
            <person name="Johnson A."/>
            <person name="Loviza R."/>
            <person name="Walstead R."/>
            <person name="Shah Z."/>
            <person name="Kiflezghi M."/>
            <person name="Wade K."/>
            <person name="Ball S.L."/>
            <person name="Bradley K.W."/>
            <person name="Asai D.J."/>
            <person name="Bowman C.A."/>
            <person name="Russell D.A."/>
            <person name="Pope W.H."/>
            <person name="Jacobs-Sera D."/>
            <person name="Hendrix R.W."/>
            <person name="Hatfull G.F."/>
        </authorList>
    </citation>
    <scope>NUCLEOTIDE SEQUENCE</scope>
</reference>
<organism evidence="2">
    <name type="scientific">metagenome</name>
    <dbReference type="NCBI Taxonomy" id="256318"/>
    <lineage>
        <taxon>unclassified sequences</taxon>
        <taxon>metagenomes</taxon>
    </lineage>
</organism>
<sequence length="441" mass="46458">MTRTDQSTIVAFRAFVDALPVETHQVRGPTPPPTRRPSLTPWLAAAAVAVIVLATVVAGRYWSRPPSPEPTRPSSEVVLPTHLAAYSRLTASVGDSPPGTALLAYQHGHDVELFDSAQYLVMGTNGRSYRQVGIAVERGGTSLLSPDGTTLAIGGHEGLTGVVLLDLATGRTRNLRLPAEGTTLPMLWSPDGSRLWVLRGDTYRGEHSEAAQAPLLQRVDVGTGTVQGRRMDSVIYTPLGLDDRAPSAAMAPDGRHLAIQDSDGQLVLDTATLDVVARWHLTGRLVTNGWAADARAVLSSSGGRLVRQPLNGLQPAAEATATSPQGADQASVLAWTDDDHVLMTRGAGTGGETTQILAIDALTGEARVLSTLDTEWTGAGISQVSMATGLAGDLVNAPVSDVDRGPLSVGWLVGFGTAAAIAGLLAWWIVRRVARRLMRLI</sequence>
<gene>
    <name evidence="2" type="ORF">NOCA2210081</name>
</gene>
<proteinExistence type="predicted"/>
<keyword evidence="1" id="KW-0812">Transmembrane</keyword>
<accession>A0A2P2BYB8</accession>
<keyword evidence="1" id="KW-0472">Membrane</keyword>
<feature type="transmembrane region" description="Helical" evidence="1">
    <location>
        <begin position="409"/>
        <end position="430"/>
    </location>
</feature>
<evidence type="ECO:0000313" key="2">
    <source>
        <dbReference type="EMBL" id="CUR54731.1"/>
    </source>
</evidence>
<dbReference type="InterPro" id="IPR015943">
    <property type="entry name" value="WD40/YVTN_repeat-like_dom_sf"/>
</dbReference>
<name>A0A2P2BYB8_9ZZZZ</name>